<dbReference type="Proteomes" id="UP000095280">
    <property type="component" value="Unplaced"/>
</dbReference>
<dbReference type="InterPro" id="IPR011128">
    <property type="entry name" value="G3P_DH_NAD-dep_N"/>
</dbReference>
<evidence type="ECO:0000259" key="10">
    <source>
        <dbReference type="Pfam" id="PF07479"/>
    </source>
</evidence>
<feature type="binding site" evidence="5">
    <location>
        <begin position="235"/>
        <end position="236"/>
    </location>
    <ligand>
        <name>substrate</name>
    </ligand>
</feature>
<dbReference type="PIRSF" id="PIRSF000114">
    <property type="entry name" value="Glycerol-3-P_dh"/>
    <property type="match status" value="1"/>
</dbReference>
<evidence type="ECO:0000256" key="5">
    <source>
        <dbReference type="PIRSR" id="PIRSR000114-2"/>
    </source>
</evidence>
<proteinExistence type="inferred from homology"/>
<evidence type="ECO:0000256" key="7">
    <source>
        <dbReference type="RuleBase" id="RU000437"/>
    </source>
</evidence>
<dbReference type="WBParaSite" id="maker-uti_cns_0019085-snap-gene-0.2-mRNA-1">
    <property type="protein sequence ID" value="maker-uti_cns_0019085-snap-gene-0.2-mRNA-1"/>
    <property type="gene ID" value="maker-uti_cns_0019085-snap-gene-0.2"/>
</dbReference>
<evidence type="ECO:0000313" key="12">
    <source>
        <dbReference type="WBParaSite" id="maker-uti_cns_0019085-snap-gene-0.2-mRNA-1"/>
    </source>
</evidence>
<dbReference type="InterPro" id="IPR013328">
    <property type="entry name" value="6PGD_dom2"/>
</dbReference>
<dbReference type="PANTHER" id="PTHR11728">
    <property type="entry name" value="GLYCEROL-3-PHOSPHATE DEHYDROGENASE"/>
    <property type="match status" value="1"/>
</dbReference>
<dbReference type="GO" id="GO:0141152">
    <property type="term" value="F:glycerol-3-phosphate dehydrogenase (NAD+) activity"/>
    <property type="evidence" value="ECO:0007669"/>
    <property type="project" value="UniProtKB-UniRule"/>
</dbReference>
<name>A0A1I8IXY4_9PLAT</name>
<dbReference type="AlphaFoldDB" id="A0A1I8IXY4"/>
<keyword evidence="2 7" id="KW-0560">Oxidoreductase</keyword>
<accession>A0A1I8IXY4</accession>
<protein>
    <recommendedName>
        <fullName evidence="8">Glycerol-3-phosphate dehydrogenase [NAD(+)]</fullName>
        <ecNumber evidence="8">1.1.1.8</ecNumber>
    </recommendedName>
</protein>
<dbReference type="SUPFAM" id="SSF48179">
    <property type="entry name" value="6-phosphogluconate dehydrogenase C-terminal domain-like"/>
    <property type="match status" value="1"/>
</dbReference>
<feature type="binding site" evidence="6">
    <location>
        <position position="62"/>
    </location>
    <ligand>
        <name>NAD(+)</name>
        <dbReference type="ChEBI" id="CHEBI:57540"/>
    </ligand>
</feature>
<dbReference type="GO" id="GO:0005829">
    <property type="term" value="C:cytosol"/>
    <property type="evidence" value="ECO:0007669"/>
    <property type="project" value="TreeGrafter"/>
</dbReference>
<dbReference type="FunFam" id="1.10.1040.10:FF:000004">
    <property type="entry name" value="Glycerol-3-phosphate dehydrogenase [NAD(+)]"/>
    <property type="match status" value="1"/>
</dbReference>
<evidence type="ECO:0000256" key="4">
    <source>
        <dbReference type="ARBA" id="ARBA00048683"/>
    </source>
</evidence>
<reference evidence="12" key="1">
    <citation type="submission" date="2016-11" db="UniProtKB">
        <authorList>
            <consortium name="WormBaseParasite"/>
        </authorList>
    </citation>
    <scope>IDENTIFICATION</scope>
</reference>
<keyword evidence="3 6" id="KW-0520">NAD</keyword>
<feature type="domain" description="Glycerol-3-phosphate dehydrogenase NAD-dependent C-terminal" evidence="10">
    <location>
        <begin position="214"/>
        <end position="305"/>
    </location>
</feature>
<evidence type="ECO:0000259" key="9">
    <source>
        <dbReference type="Pfam" id="PF01210"/>
    </source>
</evidence>
<feature type="binding site" evidence="6">
    <location>
        <position position="130"/>
    </location>
    <ligand>
        <name>NAD(+)</name>
        <dbReference type="ChEBI" id="CHEBI:57540"/>
    </ligand>
</feature>
<feature type="binding site" evidence="6">
    <location>
        <position position="235"/>
    </location>
    <ligand>
        <name>NAD(+)</name>
        <dbReference type="ChEBI" id="CHEBI:57540"/>
    </ligand>
</feature>
<dbReference type="PRINTS" id="PR00077">
    <property type="entry name" value="GPDHDRGNASE"/>
</dbReference>
<evidence type="ECO:0000256" key="1">
    <source>
        <dbReference type="ARBA" id="ARBA00011009"/>
    </source>
</evidence>
<feature type="binding site" evidence="6">
    <location>
        <position position="264"/>
    </location>
    <ligand>
        <name>NAD(+)</name>
        <dbReference type="ChEBI" id="CHEBI:57540"/>
    </ligand>
</feature>
<dbReference type="InterPro" id="IPR008927">
    <property type="entry name" value="6-PGluconate_DH-like_C_sf"/>
</dbReference>
<feature type="binding site" evidence="6">
    <location>
        <position position="6"/>
    </location>
    <ligand>
        <name>NAD(+)</name>
        <dbReference type="ChEBI" id="CHEBI:57540"/>
    </ligand>
</feature>
<dbReference type="GO" id="GO:0051287">
    <property type="term" value="F:NAD binding"/>
    <property type="evidence" value="ECO:0007669"/>
    <property type="project" value="UniProtKB-UniRule"/>
</dbReference>
<comment type="similarity">
    <text evidence="1 7">Belongs to the NAD-dependent glycerol-3-phosphate dehydrogenase family.</text>
</comment>
<feature type="binding site" evidence="5">
    <location>
        <position position="88"/>
    </location>
    <ligand>
        <name>substrate</name>
    </ligand>
</feature>
<dbReference type="InterPro" id="IPR006168">
    <property type="entry name" value="G3P_DH_NAD-dep"/>
</dbReference>
<feature type="domain" description="Glycerol-3-phosphate dehydrogenase NAD-dependent N-terminal" evidence="9">
    <location>
        <begin position="1"/>
        <end position="149"/>
    </location>
</feature>
<keyword evidence="11" id="KW-1185">Reference proteome</keyword>
<evidence type="ECO:0000256" key="3">
    <source>
        <dbReference type="ARBA" id="ARBA00023027"/>
    </source>
</evidence>
<dbReference type="Gene3D" id="1.10.1040.10">
    <property type="entry name" value="N-(1-d-carboxylethyl)-l-norvaline Dehydrogenase, domain 2"/>
    <property type="match status" value="1"/>
</dbReference>
<dbReference type="InterPro" id="IPR006109">
    <property type="entry name" value="G3P_DH_NAD-dep_C"/>
</dbReference>
<sequence length="315" mass="34552">VRMWVFEETVDGQPLSGIINSRHENVKYLPGIALPDTLVATPDLPSLGEWADIFVFVLPHQFLLPACRTLRQQRAKFRSGAYAVSLIKGIHAARRRRGGGGAGGGLVLLSDLIRQQLEVDCAVLMGANLAPEVAQETFCEATVGSRDPSRARELKALFETNYFRIGTTSDEVGVELCARAEKCGGHWGRLLRRPGLRGQHQGGHHPVGPDGNDEDRTFFESCGIADLVTTCYGGRNRRLAEAFVKTGKPISQLEDELLNGQKLQGPQTAAEVYTGLQAADRLAEFPLMAAVHLICERRLAPEKFIDTLRNHPEHA</sequence>
<dbReference type="GO" id="GO:0046168">
    <property type="term" value="P:glycerol-3-phosphate catabolic process"/>
    <property type="evidence" value="ECO:0007669"/>
    <property type="project" value="UniProtKB-UniRule"/>
</dbReference>
<dbReference type="Pfam" id="PF07479">
    <property type="entry name" value="NAD_Gly3P_dh_C"/>
    <property type="match status" value="1"/>
</dbReference>
<dbReference type="EC" id="1.1.1.8" evidence="8"/>
<dbReference type="InterPro" id="IPR036291">
    <property type="entry name" value="NAD(P)-bd_dom_sf"/>
</dbReference>
<evidence type="ECO:0000256" key="8">
    <source>
        <dbReference type="RuleBase" id="RU361243"/>
    </source>
</evidence>
<comment type="catalytic activity">
    <reaction evidence="4 8">
        <text>sn-glycerol 3-phosphate + NAD(+) = dihydroxyacetone phosphate + NADH + H(+)</text>
        <dbReference type="Rhea" id="RHEA:11092"/>
        <dbReference type="ChEBI" id="CHEBI:15378"/>
        <dbReference type="ChEBI" id="CHEBI:57540"/>
        <dbReference type="ChEBI" id="CHEBI:57597"/>
        <dbReference type="ChEBI" id="CHEBI:57642"/>
        <dbReference type="ChEBI" id="CHEBI:57945"/>
        <dbReference type="EC" id="1.1.1.8"/>
    </reaction>
</comment>
<dbReference type="Pfam" id="PF01210">
    <property type="entry name" value="NAD_Gly3P_dh_N"/>
    <property type="match status" value="1"/>
</dbReference>
<evidence type="ECO:0000256" key="2">
    <source>
        <dbReference type="ARBA" id="ARBA00023002"/>
    </source>
</evidence>
<feature type="binding site" evidence="6">
    <location>
        <position position="262"/>
    </location>
    <ligand>
        <name>NAD(+)</name>
        <dbReference type="ChEBI" id="CHEBI:57540"/>
    </ligand>
</feature>
<dbReference type="PANTHER" id="PTHR11728:SF8">
    <property type="entry name" value="GLYCEROL-3-PHOSPHATE DEHYDROGENASE [NAD(+)]-RELATED"/>
    <property type="match status" value="1"/>
</dbReference>
<organism evidence="11 12">
    <name type="scientific">Macrostomum lignano</name>
    <dbReference type="NCBI Taxonomy" id="282301"/>
    <lineage>
        <taxon>Eukaryota</taxon>
        <taxon>Metazoa</taxon>
        <taxon>Spiralia</taxon>
        <taxon>Lophotrochozoa</taxon>
        <taxon>Platyhelminthes</taxon>
        <taxon>Rhabditophora</taxon>
        <taxon>Macrostomorpha</taxon>
        <taxon>Macrostomida</taxon>
        <taxon>Macrostomidae</taxon>
        <taxon>Macrostomum</taxon>
    </lineage>
</organism>
<dbReference type="GO" id="GO:0005975">
    <property type="term" value="P:carbohydrate metabolic process"/>
    <property type="evidence" value="ECO:0007669"/>
    <property type="project" value="InterPro"/>
</dbReference>
<evidence type="ECO:0000313" key="11">
    <source>
        <dbReference type="Proteomes" id="UP000095280"/>
    </source>
</evidence>
<evidence type="ECO:0000256" key="6">
    <source>
        <dbReference type="PIRSR" id="PIRSR000114-3"/>
    </source>
</evidence>
<dbReference type="Gene3D" id="3.40.50.720">
    <property type="entry name" value="NAD(P)-binding Rossmann-like Domain"/>
    <property type="match status" value="1"/>
</dbReference>
<dbReference type="SUPFAM" id="SSF51735">
    <property type="entry name" value="NAD(P)-binding Rossmann-fold domains"/>
    <property type="match status" value="1"/>
</dbReference>